<reference evidence="1 2" key="2">
    <citation type="journal article" date="2011" name="Mol. Biol. Evol.">
        <title>Unity in variety--the pan-genome of the Chlamydiae.</title>
        <authorList>
            <person name="Collingro A."/>
            <person name="Tischler P."/>
            <person name="Weinmaier T."/>
            <person name="Penz T."/>
            <person name="Heinz E."/>
            <person name="Brunham R.C."/>
            <person name="Read T.D."/>
            <person name="Bavoil P.M."/>
            <person name="Sachse K."/>
            <person name="Kahane S."/>
            <person name="Friedman M.G."/>
            <person name="Rattei T."/>
            <person name="Myers G.S."/>
            <person name="Horn M."/>
        </authorList>
    </citation>
    <scope>NUCLEOTIDE SEQUENCE [LARGE SCALE GENOMIC DNA]</scope>
    <source>
        <strain evidence="2">ATCC VR-1471 / Z</strain>
    </source>
</reference>
<keyword evidence="2" id="KW-1185">Reference proteome</keyword>
<evidence type="ECO:0000313" key="2">
    <source>
        <dbReference type="Proteomes" id="UP000000496"/>
    </source>
</evidence>
<dbReference type="STRING" id="331113.SNE_A07000"/>
<organism evidence="1 2">
    <name type="scientific">Simkania negevensis (strain ATCC VR-1471 / DSM 27360 / Z)</name>
    <dbReference type="NCBI Taxonomy" id="331113"/>
    <lineage>
        <taxon>Bacteria</taxon>
        <taxon>Pseudomonadati</taxon>
        <taxon>Chlamydiota</taxon>
        <taxon>Chlamydiia</taxon>
        <taxon>Parachlamydiales</taxon>
        <taxon>Simkaniaceae</taxon>
        <taxon>Simkania</taxon>
    </lineage>
</organism>
<accession>F8L762</accession>
<dbReference type="KEGG" id="sng:SNE_A07000"/>
<reference key="1">
    <citation type="journal article" date="2011" name="Mol. Biol. Evol.">
        <title>Unity in variety -- the pan-genome of the Chlamydiae.</title>
        <authorList>
            <person name="Collingro A."/>
            <person name="Tischler P."/>
            <person name="Weinmaier T."/>
            <person name="Penz T."/>
            <person name="Heinz E."/>
            <person name="Brunham R.C."/>
            <person name="Read T.D."/>
            <person name="Bavoil P.M."/>
            <person name="Sachse K."/>
            <person name="Kahane S."/>
            <person name="Friedman M.G."/>
            <person name="Rattei T."/>
            <person name="Myers G.S.A."/>
            <person name="Horn M."/>
        </authorList>
    </citation>
    <scope>NUCLEOTIDE SEQUENCE</scope>
    <source>
        <strain>Z</strain>
    </source>
</reference>
<dbReference type="EMBL" id="FR872582">
    <property type="protein sequence ID" value="CCB88577.1"/>
    <property type="molecule type" value="Genomic_DNA"/>
</dbReference>
<dbReference type="Proteomes" id="UP000000496">
    <property type="component" value="Chromosome gsn.131"/>
</dbReference>
<dbReference type="HOGENOM" id="CLU_3423111_0_0_0"/>
<name>F8L762_SIMNZ</name>
<protein>
    <submittedName>
        <fullName evidence="1">Uncharacterized protein</fullName>
    </submittedName>
</protein>
<evidence type="ECO:0000313" key="1">
    <source>
        <dbReference type="EMBL" id="CCB88577.1"/>
    </source>
</evidence>
<gene>
    <name evidence="1" type="ordered locus">SNE_A07000</name>
</gene>
<sequence>MLEINNEEIFKFHKISLLFSLEE</sequence>
<proteinExistence type="predicted"/>
<dbReference type="AlphaFoldDB" id="F8L762"/>